<organism evidence="1 2">
    <name type="scientific">Cardiocondyla obscurior</name>
    <dbReference type="NCBI Taxonomy" id="286306"/>
    <lineage>
        <taxon>Eukaryota</taxon>
        <taxon>Metazoa</taxon>
        <taxon>Ecdysozoa</taxon>
        <taxon>Arthropoda</taxon>
        <taxon>Hexapoda</taxon>
        <taxon>Insecta</taxon>
        <taxon>Pterygota</taxon>
        <taxon>Neoptera</taxon>
        <taxon>Endopterygota</taxon>
        <taxon>Hymenoptera</taxon>
        <taxon>Apocrita</taxon>
        <taxon>Aculeata</taxon>
        <taxon>Formicoidea</taxon>
        <taxon>Formicidae</taxon>
        <taxon>Myrmicinae</taxon>
        <taxon>Cardiocondyla</taxon>
    </lineage>
</organism>
<accession>A0AAW2E7X8</accession>
<evidence type="ECO:0000313" key="1">
    <source>
        <dbReference type="EMBL" id="KAL0099771.1"/>
    </source>
</evidence>
<keyword evidence="2" id="KW-1185">Reference proteome</keyword>
<proteinExistence type="predicted"/>
<evidence type="ECO:0008006" key="3">
    <source>
        <dbReference type="Google" id="ProtNLM"/>
    </source>
</evidence>
<evidence type="ECO:0000313" key="2">
    <source>
        <dbReference type="Proteomes" id="UP001430953"/>
    </source>
</evidence>
<reference evidence="1 2" key="1">
    <citation type="submission" date="2023-03" db="EMBL/GenBank/DDBJ databases">
        <title>High recombination rates correlate with genetic variation in Cardiocondyla obscurior ants.</title>
        <authorList>
            <person name="Errbii M."/>
        </authorList>
    </citation>
    <scope>NUCLEOTIDE SEQUENCE [LARGE SCALE GENOMIC DNA]</scope>
    <source>
        <strain evidence="1">Alpha-2009</strain>
        <tissue evidence="1">Whole body</tissue>
    </source>
</reference>
<dbReference type="EMBL" id="JADYXP020000027">
    <property type="protein sequence ID" value="KAL0099771.1"/>
    <property type="molecule type" value="Genomic_DNA"/>
</dbReference>
<name>A0AAW2E7X8_9HYME</name>
<comment type="caution">
    <text evidence="1">The sequence shown here is derived from an EMBL/GenBank/DDBJ whole genome shotgun (WGS) entry which is preliminary data.</text>
</comment>
<protein>
    <recommendedName>
        <fullName evidence="3">Secreted protein</fullName>
    </recommendedName>
</protein>
<dbReference type="Proteomes" id="UP001430953">
    <property type="component" value="Unassembled WGS sequence"/>
</dbReference>
<sequence length="153" mass="17669">MRSITKVIHAIKPAVIMLLLPGLPYVTRHIIADAKHAAHPCASSQRYARHSRQAARDSIIEKTRRDVRKHDALIPIPVAVLEYTDRLVLDVPRRRHTRLSTWGEIDDRVDKWVPTAFRSSSNNHYLYMPRCACKNVCHFVNNESRADFSYQSN</sequence>
<gene>
    <name evidence="1" type="ORF">PUN28_019885</name>
</gene>
<dbReference type="AlphaFoldDB" id="A0AAW2E7X8"/>